<evidence type="ECO:0000256" key="1">
    <source>
        <dbReference type="SAM" id="MobiDB-lite"/>
    </source>
</evidence>
<name>A0A1Y6L7A1_ZYMTR</name>
<accession>A0A1Y6L7A1</accession>
<dbReference type="Pfam" id="PF10056">
    <property type="entry name" value="DUF2293"/>
    <property type="match status" value="1"/>
</dbReference>
<dbReference type="Proteomes" id="UP000215453">
    <property type="component" value="Chromosome 1"/>
</dbReference>
<reference evidence="3 4" key="1">
    <citation type="submission" date="2016-10" db="EMBL/GenBank/DDBJ databases">
        <authorList>
            <person name="Varghese N."/>
        </authorList>
    </citation>
    <scope>NUCLEOTIDE SEQUENCE [LARGE SCALE GENOMIC DNA]</scope>
</reference>
<organism evidence="3 4">
    <name type="scientific">Zymoseptoria tritici ST99CH_1A5</name>
    <dbReference type="NCBI Taxonomy" id="1276529"/>
    <lineage>
        <taxon>Eukaryota</taxon>
        <taxon>Fungi</taxon>
        <taxon>Dikarya</taxon>
        <taxon>Ascomycota</taxon>
        <taxon>Pezizomycotina</taxon>
        <taxon>Dothideomycetes</taxon>
        <taxon>Dothideomycetidae</taxon>
        <taxon>Mycosphaerellales</taxon>
        <taxon>Mycosphaerellaceae</taxon>
        <taxon>Zymoseptoria</taxon>
    </lineage>
</organism>
<protein>
    <recommendedName>
        <fullName evidence="2">DUF2293 domain-containing protein</fullName>
    </recommendedName>
</protein>
<sequence length="233" mass="26796">MRKPEPVPGPLRYLHFTLHFSFQRTLLLHNINIQKNHQLPPSGPQSIVLNPAQSMISPTTPLPDLSNLTPTELYHRKREWNRGPLLDLFPRLPPSALEPLLDTIIAKSFTYNLSDSKFNNSRRYTSMVVAHVRHHYTNYDALWRDEGVEKWEARRRTAGEVWKVLREWCPWDESNEVLERCWKATLVSPEERDGNWDPMDVDDEDEVFGKDGGGGSGVVGEVEVEAGDPMDLD</sequence>
<feature type="domain" description="DUF2293" evidence="2">
    <location>
        <begin position="85"/>
        <end position="168"/>
    </location>
</feature>
<evidence type="ECO:0000259" key="2">
    <source>
        <dbReference type="Pfam" id="PF10056"/>
    </source>
</evidence>
<gene>
    <name evidence="3" type="ORF">ZT1A5_G1812</name>
</gene>
<proteinExistence type="predicted"/>
<evidence type="ECO:0000313" key="4">
    <source>
        <dbReference type="Proteomes" id="UP000215453"/>
    </source>
</evidence>
<dbReference type="InterPro" id="IPR018744">
    <property type="entry name" value="DUF2293"/>
</dbReference>
<dbReference type="EMBL" id="LT882676">
    <property type="protein sequence ID" value="SMY20377.1"/>
    <property type="molecule type" value="Genomic_DNA"/>
</dbReference>
<feature type="compositionally biased region" description="Acidic residues" evidence="1">
    <location>
        <begin position="222"/>
        <end position="233"/>
    </location>
</feature>
<evidence type="ECO:0000313" key="3">
    <source>
        <dbReference type="EMBL" id="SMY20377.1"/>
    </source>
</evidence>
<feature type="region of interest" description="Disordered" evidence="1">
    <location>
        <begin position="192"/>
        <end position="233"/>
    </location>
</feature>
<dbReference type="AlphaFoldDB" id="A0A1Y6L7A1"/>